<sequence length="1671" mass="182210">MKKFKSEIAVFLIIVLLIGIVLPGGATVFAATPDYEENGDFNYDPLLGEAAQVDPDFTVEANGEQFAEGNIRFEITDSNGYTETDRLFIPEGESVPLGDGSTLTYRNGQFLLDDVPIASVNNTDNGYGTALQIDLSAPLPNGNFEEGAIGEGVTIPSWTINNQSIGPEGDTINQIWLGDLASKTQNRPYDAVVDNSDGTYTVTGPDIEYTYNTNVNYNDLASTNDLQNVEGFEAIFTSLDKYVQKVYDDVAHSGKALEIGFLSSLLASGDYAVKDGKIASSFGIEAISSSFQAKKGDKLSFDWKANDGGDDYEVYGFLVDLEGNHTEILYGRGSAQGWTTNSGEVPADGTYKFRFVAGSFNRTDGTTHGATLSIDNIRVVSSQVVEGVVNAIGQMVHYSNDTYSGNRPVYISVINGEGNPSKVVDPDATIHMSTKEEASDSLGNALTIEKPRNDTTIYDPAEKTIEGLTEPGTKVSVIVTDPSDNVVFNGLATVAEDGNWSIELENSLIIGEYNIEATASKGGSTSDPKTAKFTYVDKLELENYYNEVKDLVEADYQDGWDDDASDDDPEFAEALENAKKILEDITAPGQPNPHQAAINLALEELKNAKDALVRVSPEELSASFEHGYHEIMIEFDKDVTFNDPLTATNGFTVIVGEGEDVRELTVNDAVANGNQITLIVDEMLNSDEKVIIAYAEEVAKSNLIGAEAENPGPVRDFDEKFPATDDFGAALQMEGTTGITDDSTPLFYGTVDKEVDSVTLNITDLAGNPIKTGIPAVVDITDGTWTVTDAEWDELGGLEQGDYKVVVTAAKEGRNPVTKEEEITVVNKSNLQREYDEVDEFVEDDYRKGWADFEDARNYADEVLDNPIASQDDVDQALIDLEEARGALEKHPPVETNPANYEHGDNKITIEFDKNIALANSASPEEGFTVTVDETTINVIDAVANDNKVMLTVDQPLNSDTEEVRVMYTPNEENPNLFGAEENGAPDEPFDITATDEFGKGLQIIGTKGNTDDRTPSFNGEMHLDADNVILTIVDSKGNELVIEEMAAINGEGWILDDWTELNELLPGNYTVYVTAKDKDSGRTVAKSADFTVVDKTTLEEAVNSGKELVEDDHRANWGDFAKKLEKAIEVFNNPTASQDDVNTALDELESTRDELEKHPAVAEKATFHHGQNEITIVFDKNVLFTNDEIDPKEGFIVTVDGEKIDVIASQLVKTDTESKTNKVKLILSEGVALSSDALVQVHYNQEAAKSNLYGDEENGTAVVDFTFIAGDPFGQALQIDDPNGITNDLTPIIKGTAHDGTETATITISGPNGDEMVVEGVVLVINSDGTWEYNIEESLEPGKYKVEVTTSQAGRPDVTKDHYFTIVDKTELIATDDNITGENLVEGEYTENSWTQFEEALNHARDVIANPEAIQTEVEQANANLEQAYNALVYKQALEEEKKKSEGLEESHYSEASWGSYRDALEHAQDVLSNLKATQAEIDEAKIALAAARAALTVDKTLLDTEENKAQELNREDYSEASWETYQKAVKAAQVILNNPNATQAEIDAAKVALAKARLALKVDREALVKEESKSDKLTASDYSEESWNAFQKALEHAKAVLADENTTQAEVNGALSELNKAREALEKAEKDLPDTATDIFNWLLMGSAILIIGIILLMLQNRRGKVDIS</sequence>
<dbReference type="Gene3D" id="2.60.40.10">
    <property type="entry name" value="Immunoglobulins"/>
    <property type="match status" value="4"/>
</dbReference>
<evidence type="ECO:0000313" key="4">
    <source>
        <dbReference type="Proteomes" id="UP000245624"/>
    </source>
</evidence>
<keyword evidence="2" id="KW-1133">Transmembrane helix</keyword>
<keyword evidence="2" id="KW-0812">Transmembrane</keyword>
<dbReference type="Gene3D" id="1.20.1270.70">
    <property type="entry name" value="Designed single chain three-helix bundle"/>
    <property type="match status" value="6"/>
</dbReference>
<evidence type="ECO:0000256" key="1">
    <source>
        <dbReference type="SAM" id="Coils"/>
    </source>
</evidence>
<keyword evidence="4" id="KW-1185">Reference proteome</keyword>
<feature type="coiled-coil region" evidence="1">
    <location>
        <begin position="1610"/>
        <end position="1640"/>
    </location>
</feature>
<dbReference type="InterPro" id="IPR028059">
    <property type="entry name" value="SWM_rpt"/>
</dbReference>
<gene>
    <name evidence="3" type="ORF">DLJ74_04360</name>
</gene>
<dbReference type="InterPro" id="IPR011801">
    <property type="entry name" value="Swm_rep_I_cyn"/>
</dbReference>
<protein>
    <recommendedName>
        <fullName evidence="5">Bacterial Ig-like domain-containing protein</fullName>
    </recommendedName>
</protein>
<dbReference type="InterPro" id="IPR013783">
    <property type="entry name" value="Ig-like_fold"/>
</dbReference>
<feature type="transmembrane region" description="Helical" evidence="2">
    <location>
        <begin position="1641"/>
        <end position="1661"/>
    </location>
</feature>
<reference evidence="3 4" key="1">
    <citation type="submission" date="2018-05" db="EMBL/GenBank/DDBJ databases">
        <title>Genomic analysis of Gracilibacillus dipsosauri DD1 reveals novel features of a salt-tolerant amylase.</title>
        <authorList>
            <person name="Deutch C.E."/>
            <person name="Yang S."/>
        </authorList>
    </citation>
    <scope>NUCLEOTIDE SEQUENCE [LARGE SCALE GENOMIC DNA]</scope>
    <source>
        <strain evidence="3 4">DD1</strain>
    </source>
</reference>
<name>A0A317L2W4_9BACI</name>
<dbReference type="Pfam" id="PF13753">
    <property type="entry name" value="SWM_repeat"/>
    <property type="match status" value="2"/>
</dbReference>
<evidence type="ECO:0000313" key="3">
    <source>
        <dbReference type="EMBL" id="PWU69228.1"/>
    </source>
</evidence>
<dbReference type="NCBIfam" id="TIGR02059">
    <property type="entry name" value="swm_rep_I"/>
    <property type="match status" value="2"/>
</dbReference>
<accession>A0A317L2W4</accession>
<keyword evidence="2" id="KW-0472">Membrane</keyword>
<dbReference type="EMBL" id="QGTD01000005">
    <property type="protein sequence ID" value="PWU69228.1"/>
    <property type="molecule type" value="Genomic_DNA"/>
</dbReference>
<organism evidence="3 4">
    <name type="scientific">Gracilibacillus dipsosauri</name>
    <dbReference type="NCBI Taxonomy" id="178340"/>
    <lineage>
        <taxon>Bacteria</taxon>
        <taxon>Bacillati</taxon>
        <taxon>Bacillota</taxon>
        <taxon>Bacilli</taxon>
        <taxon>Bacillales</taxon>
        <taxon>Bacillaceae</taxon>
        <taxon>Gracilibacillus</taxon>
    </lineage>
</organism>
<proteinExistence type="predicted"/>
<comment type="caution">
    <text evidence="3">The sequence shown here is derived from an EMBL/GenBank/DDBJ whole genome shotgun (WGS) entry which is preliminary data.</text>
</comment>
<keyword evidence="1" id="KW-0175">Coiled coil</keyword>
<dbReference type="RefSeq" id="WP_109983508.1">
    <property type="nucleotide sequence ID" value="NZ_QGTD01000005.1"/>
</dbReference>
<feature type="coiled-coil region" evidence="1">
    <location>
        <begin position="1469"/>
        <end position="1496"/>
    </location>
</feature>
<dbReference type="OrthoDB" id="9802318at2"/>
<dbReference type="Pfam" id="PF07554">
    <property type="entry name" value="FIVAR"/>
    <property type="match status" value="7"/>
</dbReference>
<dbReference type="Proteomes" id="UP000245624">
    <property type="component" value="Unassembled WGS sequence"/>
</dbReference>
<evidence type="ECO:0008006" key="5">
    <source>
        <dbReference type="Google" id="ProtNLM"/>
    </source>
</evidence>
<evidence type="ECO:0000256" key="2">
    <source>
        <dbReference type="SAM" id="Phobius"/>
    </source>
</evidence>